<feature type="region of interest" description="Disordered" evidence="1">
    <location>
        <begin position="228"/>
        <end position="250"/>
    </location>
</feature>
<dbReference type="InParanoid" id="E2ATZ7"/>
<dbReference type="AlphaFoldDB" id="E2ATZ7"/>
<evidence type="ECO:0000313" key="3">
    <source>
        <dbReference type="Proteomes" id="UP000000311"/>
    </source>
</evidence>
<organism evidence="3">
    <name type="scientific">Camponotus floridanus</name>
    <name type="common">Florida carpenter ant</name>
    <dbReference type="NCBI Taxonomy" id="104421"/>
    <lineage>
        <taxon>Eukaryota</taxon>
        <taxon>Metazoa</taxon>
        <taxon>Ecdysozoa</taxon>
        <taxon>Arthropoda</taxon>
        <taxon>Hexapoda</taxon>
        <taxon>Insecta</taxon>
        <taxon>Pterygota</taxon>
        <taxon>Neoptera</taxon>
        <taxon>Endopterygota</taxon>
        <taxon>Hymenoptera</taxon>
        <taxon>Apocrita</taxon>
        <taxon>Aculeata</taxon>
        <taxon>Formicoidea</taxon>
        <taxon>Formicidae</taxon>
        <taxon>Formicinae</taxon>
        <taxon>Camponotus</taxon>
    </lineage>
</organism>
<evidence type="ECO:0000256" key="1">
    <source>
        <dbReference type="SAM" id="MobiDB-lite"/>
    </source>
</evidence>
<proteinExistence type="predicted"/>
<keyword evidence="3" id="KW-1185">Reference proteome</keyword>
<protein>
    <submittedName>
        <fullName evidence="2">Uncharacterized protein</fullName>
    </submittedName>
</protein>
<name>E2ATZ7_CAMFO</name>
<sequence length="529" mass="59372">MSPPGTCHGPINARKLGKKAYRKRRKLSAGANSISTAYVKLRNDFKLHNSETCRKWKMYTILRNYRSVRVKRQRSVHYTLQSRLKGISPTSHRWKSLNNIVRFTAGYAWENPMRDGRNGAHRSIAKSRLKSAGAESVVVDKFPLRRGAAFPETLAFSRNCSAGSSQSISGQRSRGEHYVEPSPVVEVDAPAVASPAEQYYRENCSVPANALLYVSKLLVVALRSRNPSPIRTLSPPPQRASPDREQPPSPLFSRVNIRANWQENGGEISACGKNLTDDDKKVFLAHGYAIVCSPLTREIADISSTGINDDVPKITALHCGYSVNKRATIKTNGIPSGKFKFLARELNYFQFVFERKLLKSVYSNRGSRALSSFNYNQTRLNDHDSILISSCKVGTVADCIPKQVITFKLNAVLWFSANVECNGRIMQTQESVSCDNNDQRRSTIRISLHRSLRNVSGILSRNVGSRPPLLTQTHNFPADRTRRYSNTVTGDSQHRIYPFIRITKSDARVVVSGDNRGSFREIRPSRTNR</sequence>
<dbReference type="EMBL" id="GL442749">
    <property type="protein sequence ID" value="EFN63094.1"/>
    <property type="molecule type" value="Genomic_DNA"/>
</dbReference>
<evidence type="ECO:0000313" key="2">
    <source>
        <dbReference type="EMBL" id="EFN63094.1"/>
    </source>
</evidence>
<gene>
    <name evidence="2" type="ORF">EAG_10076</name>
</gene>
<reference evidence="2 3" key="1">
    <citation type="journal article" date="2010" name="Science">
        <title>Genomic comparison of the ants Camponotus floridanus and Harpegnathos saltator.</title>
        <authorList>
            <person name="Bonasio R."/>
            <person name="Zhang G."/>
            <person name="Ye C."/>
            <person name="Mutti N.S."/>
            <person name="Fang X."/>
            <person name="Qin N."/>
            <person name="Donahue G."/>
            <person name="Yang P."/>
            <person name="Li Q."/>
            <person name="Li C."/>
            <person name="Zhang P."/>
            <person name="Huang Z."/>
            <person name="Berger S.L."/>
            <person name="Reinberg D."/>
            <person name="Wang J."/>
            <person name="Liebig J."/>
        </authorList>
    </citation>
    <scope>NUCLEOTIDE SEQUENCE [LARGE SCALE GENOMIC DNA]</scope>
    <source>
        <strain evidence="3">C129</strain>
    </source>
</reference>
<accession>E2ATZ7</accession>
<dbReference type="Proteomes" id="UP000000311">
    <property type="component" value="Unassembled WGS sequence"/>
</dbReference>